<dbReference type="InterPro" id="IPR041469">
    <property type="entry name" value="Subtilisin-like_FN3"/>
</dbReference>
<feature type="region of interest" description="Disordered" evidence="7">
    <location>
        <begin position="249"/>
        <end position="277"/>
    </location>
</feature>
<dbReference type="SUPFAM" id="SSF52743">
    <property type="entry name" value="Subtilisin-like"/>
    <property type="match status" value="1"/>
</dbReference>
<evidence type="ECO:0000256" key="1">
    <source>
        <dbReference type="ARBA" id="ARBA00011073"/>
    </source>
</evidence>
<dbReference type="InterPro" id="IPR010259">
    <property type="entry name" value="S8pro/Inhibitor_I9"/>
</dbReference>
<feature type="domain" description="PA" evidence="10">
    <location>
        <begin position="458"/>
        <end position="523"/>
    </location>
</feature>
<proteinExistence type="inferred from homology"/>
<dbReference type="Pfam" id="PF02225">
    <property type="entry name" value="PA"/>
    <property type="match status" value="1"/>
</dbReference>
<dbReference type="Pfam" id="PF17766">
    <property type="entry name" value="fn3_6"/>
    <property type="match status" value="1"/>
</dbReference>
<dbReference type="Proteomes" id="UP000092634">
    <property type="component" value="Unassembled WGS sequence"/>
</dbReference>
<gene>
    <name evidence="14" type="ORF">BA896_002290</name>
</gene>
<feature type="active site" description="Charge relay system" evidence="5 6">
    <location>
        <position position="171"/>
    </location>
</feature>
<dbReference type="PROSITE" id="PS51892">
    <property type="entry name" value="SUBTILASE"/>
    <property type="match status" value="1"/>
</dbReference>
<evidence type="ECO:0000256" key="8">
    <source>
        <dbReference type="SAM" id="SignalP"/>
    </source>
</evidence>
<feature type="domain" description="Subtilisin-like protease fibronectin type-III" evidence="13">
    <location>
        <begin position="712"/>
        <end position="804"/>
    </location>
</feature>
<keyword evidence="3 6" id="KW-0378">Hydrolase</keyword>
<dbReference type="InterPro" id="IPR036852">
    <property type="entry name" value="Peptidase_S8/S53_dom_sf"/>
</dbReference>
<dbReference type="InterPro" id="IPR023828">
    <property type="entry name" value="Peptidase_S8_Ser-AS"/>
</dbReference>
<dbReference type="InterPro" id="IPR037045">
    <property type="entry name" value="S8pro/Inhibitor_I9_sf"/>
</dbReference>
<feature type="domain" description="Peptidase S8/S53" evidence="9">
    <location>
        <begin position="162"/>
        <end position="648"/>
    </location>
</feature>
<keyword evidence="8" id="KW-0732">Signal</keyword>
<evidence type="ECO:0000256" key="2">
    <source>
        <dbReference type="ARBA" id="ARBA00022670"/>
    </source>
</evidence>
<dbReference type="PROSITE" id="PS00138">
    <property type="entry name" value="SUBTILASE_SER"/>
    <property type="match status" value="1"/>
</dbReference>
<accession>A0A1E8PQT2</accession>
<comment type="similarity">
    <text evidence="1 6">Belongs to the peptidase S8 family.</text>
</comment>
<dbReference type="Pfam" id="PF00082">
    <property type="entry name" value="Peptidase_S8"/>
    <property type="match status" value="1"/>
</dbReference>
<evidence type="ECO:0000259" key="10">
    <source>
        <dbReference type="Pfam" id="PF02225"/>
    </source>
</evidence>
<dbReference type="InterPro" id="IPR015500">
    <property type="entry name" value="Peptidase_S8_subtilisin-rel"/>
</dbReference>
<dbReference type="PRINTS" id="PR00723">
    <property type="entry name" value="SUBTILISIN"/>
</dbReference>
<dbReference type="Gene3D" id="3.30.70.80">
    <property type="entry name" value="Peptidase S8 propeptide/proteinase inhibitor I9"/>
    <property type="match status" value="1"/>
</dbReference>
<dbReference type="PANTHER" id="PTHR10795">
    <property type="entry name" value="PROPROTEIN CONVERTASE SUBTILISIN/KEXIN"/>
    <property type="match status" value="1"/>
</dbReference>
<protein>
    <submittedName>
        <fullName evidence="14">Peptidase S8 and S53 subtilisin kexin sedolisin</fullName>
    </submittedName>
</protein>
<evidence type="ECO:0000256" key="3">
    <source>
        <dbReference type="ARBA" id="ARBA00022801"/>
    </source>
</evidence>
<dbReference type="Gene3D" id="3.50.30.30">
    <property type="match status" value="1"/>
</dbReference>
<evidence type="ECO:0000256" key="4">
    <source>
        <dbReference type="ARBA" id="ARBA00022825"/>
    </source>
</evidence>
<organism evidence="14 15">
    <name type="scientific">Janthinobacterium lividum</name>
    <dbReference type="NCBI Taxonomy" id="29581"/>
    <lineage>
        <taxon>Bacteria</taxon>
        <taxon>Pseudomonadati</taxon>
        <taxon>Pseudomonadota</taxon>
        <taxon>Betaproteobacteria</taxon>
        <taxon>Burkholderiales</taxon>
        <taxon>Oxalobacteraceae</taxon>
        <taxon>Janthinobacterium</taxon>
    </lineage>
</organism>
<dbReference type="AlphaFoldDB" id="A0A1E8PQT2"/>
<evidence type="ECO:0000259" key="12">
    <source>
        <dbReference type="Pfam" id="PF05922"/>
    </source>
</evidence>
<keyword evidence="2 6" id="KW-0645">Protease</keyword>
<evidence type="ECO:0000313" key="15">
    <source>
        <dbReference type="Proteomes" id="UP000092634"/>
    </source>
</evidence>
<reference evidence="14 15" key="1">
    <citation type="submission" date="2016-10" db="EMBL/GenBank/DDBJ databases">
        <title>Updated version of Genome Assembly of Janthinobacterium lividum ERGS5:01.</title>
        <authorList>
            <person name="Kumar R."/>
            <person name="Acharya V."/>
            <person name="Singh D."/>
        </authorList>
    </citation>
    <scope>NUCLEOTIDE SEQUENCE [LARGE SCALE GENOMIC DNA]</scope>
    <source>
        <strain evidence="14 15">ERGS5:01</strain>
    </source>
</reference>
<dbReference type="Gene3D" id="3.40.50.200">
    <property type="entry name" value="Peptidase S8/S53 domain"/>
    <property type="match status" value="1"/>
</dbReference>
<feature type="domain" description="Inhibitor I9" evidence="12">
    <location>
        <begin position="34"/>
        <end position="134"/>
    </location>
</feature>
<name>A0A1E8PQT2_9BURK</name>
<evidence type="ECO:0000313" key="14">
    <source>
        <dbReference type="EMBL" id="OFJ47979.1"/>
    </source>
</evidence>
<dbReference type="InterPro" id="IPR045051">
    <property type="entry name" value="SBT"/>
</dbReference>
<dbReference type="Gene3D" id="2.60.120.380">
    <property type="match status" value="1"/>
</dbReference>
<evidence type="ECO:0000259" key="11">
    <source>
        <dbReference type="Pfam" id="PF04151"/>
    </source>
</evidence>
<dbReference type="InterPro" id="IPR034197">
    <property type="entry name" value="Peptidases_S8_3"/>
</dbReference>
<feature type="signal peptide" evidence="8">
    <location>
        <begin position="1"/>
        <end position="27"/>
    </location>
</feature>
<dbReference type="InterPro" id="IPR000209">
    <property type="entry name" value="Peptidase_S8/S53_dom"/>
</dbReference>
<evidence type="ECO:0000259" key="13">
    <source>
        <dbReference type="Pfam" id="PF17766"/>
    </source>
</evidence>
<dbReference type="CDD" id="cd02120">
    <property type="entry name" value="PA_subtilisin_like"/>
    <property type="match status" value="1"/>
</dbReference>
<dbReference type="EMBL" id="MAQB02000001">
    <property type="protein sequence ID" value="OFJ47979.1"/>
    <property type="molecule type" value="Genomic_DNA"/>
</dbReference>
<dbReference type="CDD" id="cd04852">
    <property type="entry name" value="Peptidases_S8_3"/>
    <property type="match status" value="1"/>
</dbReference>
<evidence type="ECO:0000256" key="6">
    <source>
        <dbReference type="PROSITE-ProRule" id="PRU01240"/>
    </source>
</evidence>
<feature type="active site" description="Charge relay system" evidence="5 6">
    <location>
        <position position="613"/>
    </location>
</feature>
<keyword evidence="4 6" id="KW-0720">Serine protease</keyword>
<feature type="active site" description="Charge relay system" evidence="5 6">
    <location>
        <position position="266"/>
    </location>
</feature>
<evidence type="ECO:0000256" key="7">
    <source>
        <dbReference type="SAM" id="MobiDB-lite"/>
    </source>
</evidence>
<dbReference type="GO" id="GO:0004252">
    <property type="term" value="F:serine-type endopeptidase activity"/>
    <property type="evidence" value="ECO:0007669"/>
    <property type="project" value="UniProtKB-UniRule"/>
</dbReference>
<dbReference type="Pfam" id="PF04151">
    <property type="entry name" value="PPC"/>
    <property type="match status" value="1"/>
</dbReference>
<evidence type="ECO:0000256" key="5">
    <source>
        <dbReference type="PIRSR" id="PIRSR615500-1"/>
    </source>
</evidence>
<dbReference type="InterPro" id="IPR003137">
    <property type="entry name" value="PA_domain"/>
</dbReference>
<comment type="caution">
    <text evidence="14">The sequence shown here is derived from an EMBL/GenBank/DDBJ whole genome shotgun (WGS) entry which is preliminary data.</text>
</comment>
<sequence>MTFRPALRPMSLAVLSLFASLSFQAQADDLRRPYIVQLTDKPIASYAGSVAGLGATQPAAGGRLDLASAEVQLYGDYLEQKQARVQALVAAAPVQYQYKIVLNGFSALLTDAEVRQLQASGEVASIAPDEPRALQTNYTPTFLGLDQPGGLWSQLGGKQHAGEDIIIGIVDGGVWPENLSYADKVDANGIPTFDPNATLAYGAAPAAWKGSCQTGEGFTQEHCNNKLLGAQYFNAVRLTETDKIQHWSEFTSPRDSVGNPSGEGGHGTHTSSTAGGNAGVPVTVNGAPLGAISGVAPRARLSVYKVCWSYNLDTQPTGAKNSCYGGDSVAAIEKAVQDGVHVINYSISGGGSVNDPVEQAFLHASNAGVFVAASAGNAGPANTVAHVSPWITTVAASTHNRANQASVTLGNGARYTGASLNYNPLPASTLIRAQDAGLPGADAQKLALCYRAGDNGGVALLDPAKVAGKVVSCLRGTTARTDKGVAVRDAGGVGMVLVDTGLGLVSDPHVLPAVHVSAADGALINAQAQTGAATAAISRFVTTGNGPAAPVVADFSSRGPNLYDANLLKPDLTAPGVDILAGGSPALSRAQRDAVQDGSLTPAQAYVFLQGTSMSSPHVAGLAALLRQQHPGWSPAAIKSALMTTGSTTLPDTQTGDARGILPWGQGAGHVTPNKAADPGLVYDASLADYKKYMCGVGMTAECAGGTIAGYNLNVPSITIGNVLGVQTVTRRVTNVGSSSATYTASASVSGYSVAVAPATLVLAPGETKSFTVTLTRTTAPENAWQYGALVWSDGVHTVRSPVTARSGRAVQSPALLRADKVSGLRSLTLSTGFAGKVGAATGGLKEVARSEQSISQAPQGSVETLAQIVTACKAGGSGVRVVNVSIPANTVVARFETFDRDTTEGAGNDLDLVLLNSAGATVATSTNSGSNESISVTTPATGSYKLCVVGYALANGASTGFSLSSAVVTTADKGGNLKATLPGKVYVGGSATAGISWSALETGKRYLGGVVFLDGNNAAASTTVLSVETNSPLPLAVPSMRNVKTDAKL</sequence>
<dbReference type="InterPro" id="IPR007280">
    <property type="entry name" value="Peptidase_C_arc/bac"/>
</dbReference>
<dbReference type="Pfam" id="PF05922">
    <property type="entry name" value="Inhibitor_I9"/>
    <property type="match status" value="1"/>
</dbReference>
<dbReference type="GO" id="GO:0006508">
    <property type="term" value="P:proteolysis"/>
    <property type="evidence" value="ECO:0007669"/>
    <property type="project" value="UniProtKB-KW"/>
</dbReference>
<dbReference type="Gene3D" id="2.60.40.2310">
    <property type="match status" value="1"/>
</dbReference>
<feature type="chain" id="PRO_5009214649" evidence="8">
    <location>
        <begin position="28"/>
        <end position="1050"/>
    </location>
</feature>
<feature type="domain" description="Peptidase C-terminal archaeal/bacterial" evidence="11">
    <location>
        <begin position="904"/>
        <end position="949"/>
    </location>
</feature>
<evidence type="ECO:0000259" key="9">
    <source>
        <dbReference type="Pfam" id="PF00082"/>
    </source>
</evidence>